<name>A0A1V3WQG7_MYCKA</name>
<dbReference type="InterPro" id="IPR042171">
    <property type="entry name" value="Acyl-CoA_hotdog"/>
</dbReference>
<reference evidence="2 3" key="1">
    <citation type="submission" date="2017-02" db="EMBL/GenBank/DDBJ databases">
        <title>Complete genome sequences of Mycobacterium kansasii strains isolated from rhesus macaques.</title>
        <authorList>
            <person name="Panda A."/>
            <person name="Nagaraj S."/>
            <person name="Zhao X."/>
            <person name="Tettelin H."/>
            <person name="Detolla L.J."/>
        </authorList>
    </citation>
    <scope>NUCLEOTIDE SEQUENCE [LARGE SCALE GENOMIC DNA]</scope>
    <source>
        <strain evidence="2 3">11-3813</strain>
    </source>
</reference>
<organism evidence="2 3">
    <name type="scientific">Mycobacterium kansasii</name>
    <dbReference type="NCBI Taxonomy" id="1768"/>
    <lineage>
        <taxon>Bacteria</taxon>
        <taxon>Bacillati</taxon>
        <taxon>Actinomycetota</taxon>
        <taxon>Actinomycetes</taxon>
        <taxon>Mycobacteriales</taxon>
        <taxon>Mycobacteriaceae</taxon>
        <taxon>Mycobacterium</taxon>
    </lineage>
</organism>
<dbReference type="InterPro" id="IPR052389">
    <property type="entry name" value="Sec_Metab_Biosynth-Assoc"/>
</dbReference>
<dbReference type="InterPro" id="IPR049449">
    <property type="entry name" value="TesB_ACOT8-like_N"/>
</dbReference>
<comment type="caution">
    <text evidence="2">The sequence shown here is derived from an EMBL/GenBank/DDBJ whole genome shotgun (WGS) entry which is preliminary data.</text>
</comment>
<gene>
    <name evidence="2" type="ORF">BZL30_7411</name>
</gene>
<dbReference type="EMBL" id="MVBM01000007">
    <property type="protein sequence ID" value="OOK69215.1"/>
    <property type="molecule type" value="Genomic_DNA"/>
</dbReference>
<accession>A0A1V3WQG7</accession>
<dbReference type="AlphaFoldDB" id="A0A1V3WQG7"/>
<dbReference type="InterPro" id="IPR036237">
    <property type="entry name" value="Xyl_isomerase-like_sf"/>
</dbReference>
<evidence type="ECO:0000259" key="1">
    <source>
        <dbReference type="Pfam" id="PF13622"/>
    </source>
</evidence>
<dbReference type="GO" id="GO:0016853">
    <property type="term" value="F:isomerase activity"/>
    <property type="evidence" value="ECO:0007669"/>
    <property type="project" value="UniProtKB-KW"/>
</dbReference>
<protein>
    <submittedName>
        <fullName evidence="2">Xylose isomerase-like TIM barrel family protein</fullName>
    </submittedName>
</protein>
<dbReference type="PANTHER" id="PTHR38110">
    <property type="entry name" value="CHROMOSOME 23, WHOLE GENOME SHOTGUN SEQUENCE"/>
    <property type="match status" value="1"/>
</dbReference>
<dbReference type="SUPFAM" id="SSF54637">
    <property type="entry name" value="Thioesterase/thiol ester dehydrase-isomerase"/>
    <property type="match status" value="1"/>
</dbReference>
<evidence type="ECO:0000313" key="2">
    <source>
        <dbReference type="EMBL" id="OOK69215.1"/>
    </source>
</evidence>
<evidence type="ECO:0000313" key="3">
    <source>
        <dbReference type="Proteomes" id="UP000189229"/>
    </source>
</evidence>
<dbReference type="Gene3D" id="2.40.160.210">
    <property type="entry name" value="Acyl-CoA thioesterase, double hotdog domain"/>
    <property type="match status" value="1"/>
</dbReference>
<keyword evidence="2" id="KW-0413">Isomerase</keyword>
<dbReference type="Pfam" id="PF13622">
    <property type="entry name" value="4HBT_3"/>
    <property type="match status" value="1"/>
</dbReference>
<dbReference type="PANTHER" id="PTHR38110:SF1">
    <property type="entry name" value="THIOESTERASE DOMAIN-CONTAINING PROTEIN"/>
    <property type="match status" value="1"/>
</dbReference>
<sequence>MGESVSQDVDAVRRLSRRYRVPVLSVHAPCLLISQRVWGANPIPKLERSVRAAERLGAQTVVVHPPFRWQRRYAEGFGEQVAALEASSDVMVAVENMFPFRADRLFGPANHGNGCAGAAVVRVRRFRRSRRPTTRWTAITPITRWTSRIPRPRAPMRWIWPAGWAGVWCTCTCATAAGCPPMNTWCPVAARSPPPRCARCWPVVASPAMWCWRCPPRRHVRRASVKPCWWSPCSSPGPICCGDMSAMFTTAMALRQVDAAADEAVFHGELNRHWTIGPKVHGGAMMALCANAARMAYGGAAAQPALQPVVVSANFLWAPDPGAMRLVTSIRKRGRRIGVVDVELTQGERTAVHAVVTLGEPEHQGCGGGPRCCRRTRSWI</sequence>
<dbReference type="InterPro" id="IPR029069">
    <property type="entry name" value="HotDog_dom_sf"/>
</dbReference>
<proteinExistence type="predicted"/>
<feature type="domain" description="Acyl-CoA thioesterase-like N-terminal HotDog" evidence="1">
    <location>
        <begin position="272"/>
        <end position="359"/>
    </location>
</feature>
<dbReference type="SUPFAM" id="SSF51658">
    <property type="entry name" value="Xylose isomerase-like"/>
    <property type="match status" value="1"/>
</dbReference>
<dbReference type="Proteomes" id="UP000189229">
    <property type="component" value="Unassembled WGS sequence"/>
</dbReference>
<dbReference type="Gene3D" id="3.20.20.150">
    <property type="entry name" value="Divalent-metal-dependent TIM barrel enzymes"/>
    <property type="match status" value="1"/>
</dbReference>